<dbReference type="AlphaFoldDB" id="E4T3J6"/>
<feature type="domain" description="Glycosyltransferase 2-like" evidence="1">
    <location>
        <begin position="7"/>
        <end position="174"/>
    </location>
</feature>
<dbReference type="CDD" id="cd00761">
    <property type="entry name" value="Glyco_tranf_GTA_type"/>
    <property type="match status" value="1"/>
</dbReference>
<gene>
    <name evidence="2" type="ordered locus">Palpr_1143</name>
</gene>
<keyword evidence="2" id="KW-0808">Transferase</keyword>
<dbReference type="STRING" id="694427.Palpr_1143"/>
<keyword evidence="3" id="KW-1185">Reference proteome</keyword>
<dbReference type="SUPFAM" id="SSF53448">
    <property type="entry name" value="Nucleotide-diphospho-sugar transferases"/>
    <property type="match status" value="1"/>
</dbReference>
<accession>E4T3J6</accession>
<dbReference type="Pfam" id="PF00535">
    <property type="entry name" value="Glycos_transf_2"/>
    <property type="match status" value="1"/>
</dbReference>
<dbReference type="OrthoDB" id="9815829at2"/>
<dbReference type="Proteomes" id="UP000008718">
    <property type="component" value="Chromosome"/>
</dbReference>
<dbReference type="InterPro" id="IPR029044">
    <property type="entry name" value="Nucleotide-diphossugar_trans"/>
</dbReference>
<protein>
    <submittedName>
        <fullName evidence="2">Glycosyl transferase family 2</fullName>
    </submittedName>
</protein>
<name>E4T3J6_PALPW</name>
<evidence type="ECO:0000313" key="3">
    <source>
        <dbReference type="Proteomes" id="UP000008718"/>
    </source>
</evidence>
<dbReference type="EMBL" id="CP002345">
    <property type="protein sequence ID" value="ADQ79290.1"/>
    <property type="molecule type" value="Genomic_DNA"/>
</dbReference>
<proteinExistence type="predicted"/>
<dbReference type="GO" id="GO:0016740">
    <property type="term" value="F:transferase activity"/>
    <property type="evidence" value="ECO:0007669"/>
    <property type="project" value="UniProtKB-KW"/>
</dbReference>
<evidence type="ECO:0000313" key="2">
    <source>
        <dbReference type="EMBL" id="ADQ79290.1"/>
    </source>
</evidence>
<dbReference type="KEGG" id="ppn:Palpr_1143"/>
<reference key="1">
    <citation type="submission" date="2010-11" db="EMBL/GenBank/DDBJ databases">
        <title>The complete genome of Paludibacter propionicigenes DSM 17365.</title>
        <authorList>
            <consortium name="US DOE Joint Genome Institute (JGI-PGF)"/>
            <person name="Lucas S."/>
            <person name="Copeland A."/>
            <person name="Lapidus A."/>
            <person name="Bruce D."/>
            <person name="Goodwin L."/>
            <person name="Pitluck S."/>
            <person name="Kyrpides N."/>
            <person name="Mavromatis K."/>
            <person name="Ivanova N."/>
            <person name="Munk A.C."/>
            <person name="Brettin T."/>
            <person name="Detter J.C."/>
            <person name="Han C."/>
            <person name="Tapia R."/>
            <person name="Land M."/>
            <person name="Hauser L."/>
            <person name="Markowitz V."/>
            <person name="Cheng J.-F."/>
            <person name="Hugenholtz P."/>
            <person name="Woyke T."/>
            <person name="Wu D."/>
            <person name="Gronow S."/>
            <person name="Wellnitz S."/>
            <person name="Brambilla E."/>
            <person name="Klenk H.-P."/>
            <person name="Eisen J.A."/>
        </authorList>
    </citation>
    <scope>NUCLEOTIDE SEQUENCE</scope>
    <source>
        <strain>WB4</strain>
    </source>
</reference>
<organism evidence="2 3">
    <name type="scientific">Paludibacter propionicigenes (strain DSM 17365 / JCM 13257 / WB4)</name>
    <dbReference type="NCBI Taxonomy" id="694427"/>
    <lineage>
        <taxon>Bacteria</taxon>
        <taxon>Pseudomonadati</taxon>
        <taxon>Bacteroidota</taxon>
        <taxon>Bacteroidia</taxon>
        <taxon>Bacteroidales</taxon>
        <taxon>Paludibacteraceae</taxon>
        <taxon>Paludibacter</taxon>
    </lineage>
</organism>
<dbReference type="eggNOG" id="COG1216">
    <property type="taxonomic scope" value="Bacteria"/>
</dbReference>
<dbReference type="HOGENOM" id="CLU_025996_13_0_10"/>
<reference evidence="2 3" key="2">
    <citation type="journal article" date="2011" name="Stand. Genomic Sci.">
        <title>Complete genome sequence of Paludibacter propionicigenes type strain (WB4).</title>
        <authorList>
            <person name="Gronow S."/>
            <person name="Munk C."/>
            <person name="Lapidus A."/>
            <person name="Nolan M."/>
            <person name="Lucas S."/>
            <person name="Hammon N."/>
            <person name="Deshpande S."/>
            <person name="Cheng J.F."/>
            <person name="Tapia R."/>
            <person name="Han C."/>
            <person name="Goodwin L."/>
            <person name="Pitluck S."/>
            <person name="Liolios K."/>
            <person name="Ivanova N."/>
            <person name="Mavromatis K."/>
            <person name="Mikhailova N."/>
            <person name="Pati A."/>
            <person name="Chen A."/>
            <person name="Palaniappan K."/>
            <person name="Land M."/>
            <person name="Hauser L."/>
            <person name="Chang Y.J."/>
            <person name="Jeffries C.D."/>
            <person name="Brambilla E."/>
            <person name="Rohde M."/>
            <person name="Goker M."/>
            <person name="Detter J.C."/>
            <person name="Woyke T."/>
            <person name="Bristow J."/>
            <person name="Eisen J.A."/>
            <person name="Markowitz V."/>
            <person name="Hugenholtz P."/>
            <person name="Kyrpides N.C."/>
            <person name="Klenk H.P."/>
        </authorList>
    </citation>
    <scope>NUCLEOTIDE SEQUENCE [LARGE SCALE GENOMIC DNA]</scope>
    <source>
        <strain evidence="3">DSM 17365 / JCM 13257 / WB4</strain>
    </source>
</reference>
<sequence length="318" mass="37668">MRNNLAIIIPAYKEVFLEKVLISLENQTNKNFNVYVGDDNSPYDLESICKRHESKLNLQYIKFINNIGAKNLVDQWIRCIELSKVEDWIWVFSDDDLIDSNCVEVFYFTINSDKCKYDVYRFDTRVIDDTDLVLSESTESPFVDTSENMAYCILMFERGHSMPDHIFSRSIYDKYGFVKTDYAQAADWATFIRLSKDKGICTMKEAKISWRLGCYNISGNVKRNVAKTIKGHFQFLNWIIDFFKYMKIENNDDRVSYEDILRATEFNLEAVIKHHYLKLPLVNLLDVFRFYNEKEAKIIISVTKSIKLYYKVYFKWSL</sequence>
<evidence type="ECO:0000259" key="1">
    <source>
        <dbReference type="Pfam" id="PF00535"/>
    </source>
</evidence>
<dbReference type="InterPro" id="IPR001173">
    <property type="entry name" value="Glyco_trans_2-like"/>
</dbReference>
<dbReference type="RefSeq" id="WP_013444659.1">
    <property type="nucleotide sequence ID" value="NC_014734.1"/>
</dbReference>
<dbReference type="Gene3D" id="3.90.550.10">
    <property type="entry name" value="Spore Coat Polysaccharide Biosynthesis Protein SpsA, Chain A"/>
    <property type="match status" value="1"/>
</dbReference>